<dbReference type="AlphaFoldDB" id="A0A967B1B5"/>
<keyword evidence="7" id="KW-1185">Reference proteome</keyword>
<dbReference type="SMART" id="SM00419">
    <property type="entry name" value="HTH_CRP"/>
    <property type="match status" value="1"/>
</dbReference>
<keyword evidence="2" id="KW-0238">DNA-binding</keyword>
<keyword evidence="3" id="KW-0804">Transcription</keyword>
<evidence type="ECO:0000256" key="2">
    <source>
        <dbReference type="ARBA" id="ARBA00023125"/>
    </source>
</evidence>
<dbReference type="GO" id="GO:0003677">
    <property type="term" value="F:DNA binding"/>
    <property type="evidence" value="ECO:0007669"/>
    <property type="project" value="UniProtKB-KW"/>
</dbReference>
<gene>
    <name evidence="6" type="ORF">G9U51_14525</name>
</gene>
<evidence type="ECO:0000313" key="6">
    <source>
        <dbReference type="EMBL" id="NHN56984.1"/>
    </source>
</evidence>
<organism evidence="6 7">
    <name type="scientific">Metallococcus carri</name>
    <dbReference type="NCBI Taxonomy" id="1656884"/>
    <lineage>
        <taxon>Bacteria</taxon>
        <taxon>Bacillati</taxon>
        <taxon>Actinomycetota</taxon>
        <taxon>Actinomycetes</taxon>
        <taxon>Micrococcales</taxon>
        <taxon>Dermacoccaceae</taxon>
        <taxon>Metallococcus</taxon>
    </lineage>
</organism>
<accession>A0A967B1B5</accession>
<evidence type="ECO:0000256" key="3">
    <source>
        <dbReference type="ARBA" id="ARBA00023163"/>
    </source>
</evidence>
<comment type="caution">
    <text evidence="6">The sequence shown here is derived from an EMBL/GenBank/DDBJ whole genome shotgun (WGS) entry which is preliminary data.</text>
</comment>
<dbReference type="Proteomes" id="UP000744769">
    <property type="component" value="Unassembled WGS sequence"/>
</dbReference>
<dbReference type="InterPro" id="IPR036390">
    <property type="entry name" value="WH_DNA-bd_sf"/>
</dbReference>
<dbReference type="RefSeq" id="WP_166197766.1">
    <property type="nucleotide sequence ID" value="NZ_JAAOIV010000011.1"/>
</dbReference>
<evidence type="ECO:0000313" key="7">
    <source>
        <dbReference type="Proteomes" id="UP000744769"/>
    </source>
</evidence>
<dbReference type="SUPFAM" id="SSF46785">
    <property type="entry name" value="Winged helix' DNA-binding domain"/>
    <property type="match status" value="1"/>
</dbReference>
<dbReference type="SMART" id="SM00418">
    <property type="entry name" value="HTH_ARSR"/>
    <property type="match status" value="1"/>
</dbReference>
<dbReference type="Pfam" id="PF01022">
    <property type="entry name" value="HTH_5"/>
    <property type="match status" value="1"/>
</dbReference>
<feature type="domain" description="HTH crp-type" evidence="5">
    <location>
        <begin position="268"/>
        <end position="317"/>
    </location>
</feature>
<dbReference type="InterPro" id="IPR045981">
    <property type="entry name" value="DUF5937"/>
</dbReference>
<dbReference type="Pfam" id="PF19361">
    <property type="entry name" value="DUF5937"/>
    <property type="match status" value="1"/>
</dbReference>
<protein>
    <submittedName>
        <fullName evidence="6">Helix-turn-helix transcriptional regulator</fullName>
    </submittedName>
</protein>
<dbReference type="InterPro" id="IPR051011">
    <property type="entry name" value="Metal_resp_trans_reg"/>
</dbReference>
<dbReference type="PANTHER" id="PTHR43132:SF6">
    <property type="entry name" value="HTH-TYPE TRANSCRIPTIONAL REPRESSOR CZRA"/>
    <property type="match status" value="1"/>
</dbReference>
<evidence type="ECO:0000259" key="5">
    <source>
        <dbReference type="SMART" id="SM00419"/>
    </source>
</evidence>
<dbReference type="GO" id="GO:0003700">
    <property type="term" value="F:DNA-binding transcription factor activity"/>
    <property type="evidence" value="ECO:0007669"/>
    <property type="project" value="InterPro"/>
</dbReference>
<evidence type="ECO:0000256" key="1">
    <source>
        <dbReference type="ARBA" id="ARBA00023015"/>
    </source>
</evidence>
<dbReference type="InterPro" id="IPR012318">
    <property type="entry name" value="HTH_CRP"/>
</dbReference>
<dbReference type="CDD" id="cd00090">
    <property type="entry name" value="HTH_ARSR"/>
    <property type="match status" value="1"/>
</dbReference>
<name>A0A967B1B5_9MICO</name>
<sequence length="330" mass="35473">MTTPVRFVAAADLARLRFATSPLWETVASVRVLRDGAGGALHAPWRATARERIVGAGASFPVLDALIPPSGHLADFLTPTPSRRSNAFETELTAVAKVPVEVVLEDLQTLLAASPTKAAAQILTDGLDDPDALRDKAIDELRDYWSLTVSRVWDRLRGLADSDIAWRLDLLADGGGTKVLGTLHPRVRMDEDRLAIENSCKDGPTQSGHGVVLVPCAFGWPDLLLFNVPDYALTLTYAPRGVGMLWRDAPDPQASPLTELMGRTRAAAIQLLDLPMTTAQLACHLDLTPSTANEHLKILERSGLVAATRRGRSVLYARTPLGAGLATQTG</sequence>
<dbReference type="EMBL" id="JAAOIV010000011">
    <property type="protein sequence ID" value="NHN56984.1"/>
    <property type="molecule type" value="Genomic_DNA"/>
</dbReference>
<dbReference type="InterPro" id="IPR001845">
    <property type="entry name" value="HTH_ArsR_DNA-bd_dom"/>
</dbReference>
<dbReference type="InterPro" id="IPR011991">
    <property type="entry name" value="ArsR-like_HTH"/>
</dbReference>
<dbReference type="InterPro" id="IPR036388">
    <property type="entry name" value="WH-like_DNA-bd_sf"/>
</dbReference>
<dbReference type="Gene3D" id="1.10.10.10">
    <property type="entry name" value="Winged helix-like DNA-binding domain superfamily/Winged helix DNA-binding domain"/>
    <property type="match status" value="1"/>
</dbReference>
<reference evidence="6" key="1">
    <citation type="submission" date="2020-03" db="EMBL/GenBank/DDBJ databases">
        <title>Draft sequencing of Calidifontibacter sp. DB0510.</title>
        <authorList>
            <person name="Kim D.-U."/>
        </authorList>
    </citation>
    <scope>NUCLEOTIDE SEQUENCE</scope>
    <source>
        <strain evidence="6">DB0510</strain>
    </source>
</reference>
<evidence type="ECO:0000259" key="4">
    <source>
        <dbReference type="SMART" id="SM00418"/>
    </source>
</evidence>
<proteinExistence type="predicted"/>
<dbReference type="PANTHER" id="PTHR43132">
    <property type="entry name" value="ARSENICAL RESISTANCE OPERON REPRESSOR ARSR-RELATED"/>
    <property type="match status" value="1"/>
</dbReference>
<feature type="domain" description="HTH arsR-type" evidence="4">
    <location>
        <begin position="259"/>
        <end position="329"/>
    </location>
</feature>
<keyword evidence="1" id="KW-0805">Transcription regulation</keyword>